<reference evidence="2 3" key="1">
    <citation type="submission" date="2020-07" db="EMBL/GenBank/DDBJ databases">
        <title>Sequencing the genomes of 1000 actinobacteria strains.</title>
        <authorList>
            <person name="Klenk H.-P."/>
        </authorList>
    </citation>
    <scope>NUCLEOTIDE SEQUENCE [LARGE SCALE GENOMIC DNA]</scope>
    <source>
        <strain evidence="2 3">DSM 44442</strain>
    </source>
</reference>
<feature type="transmembrane region" description="Helical" evidence="1">
    <location>
        <begin position="147"/>
        <end position="169"/>
    </location>
</feature>
<dbReference type="EMBL" id="JACCFS010000001">
    <property type="protein sequence ID" value="NYJ33367.1"/>
    <property type="molecule type" value="Genomic_DNA"/>
</dbReference>
<keyword evidence="1" id="KW-0812">Transmembrane</keyword>
<dbReference type="AlphaFoldDB" id="A0A7Z0EJP8"/>
<gene>
    <name evidence="2" type="ORF">HNR10_001248</name>
</gene>
<comment type="caution">
    <text evidence="2">The sequence shown here is derived from an EMBL/GenBank/DDBJ whole genome shotgun (WGS) entry which is preliminary data.</text>
</comment>
<feature type="transmembrane region" description="Helical" evidence="1">
    <location>
        <begin position="50"/>
        <end position="69"/>
    </location>
</feature>
<sequence>MTPFPSTRTLLACGFAVPLFVVVILAEGALRPDYEPLHRFGSELALGPRGWIQTANFVLTGLAILAFSVGLRRAMPSGRGALAVPSLTAVVGVCAIVGGAFPVDPDGARTAAGAIHGANVVPFHLALCAAAAIMAGRLAAEPRGRPWAWYCAATALATPATIAVALALADTGAFHGLWQRIGLTTGLGWCAAMAWYLLRSDGRAARATRQGDGRNPPAVLG</sequence>
<keyword evidence="1" id="KW-0472">Membrane</keyword>
<dbReference type="Proteomes" id="UP000572051">
    <property type="component" value="Unassembled WGS sequence"/>
</dbReference>
<evidence type="ECO:0000256" key="1">
    <source>
        <dbReference type="SAM" id="Phobius"/>
    </source>
</evidence>
<evidence type="ECO:0000313" key="2">
    <source>
        <dbReference type="EMBL" id="NYJ33367.1"/>
    </source>
</evidence>
<dbReference type="InterPro" id="IPR009339">
    <property type="entry name" value="DUF998"/>
</dbReference>
<keyword evidence="1" id="KW-1133">Transmembrane helix</keyword>
<feature type="transmembrane region" description="Helical" evidence="1">
    <location>
        <begin position="181"/>
        <end position="198"/>
    </location>
</feature>
<proteinExistence type="predicted"/>
<dbReference type="RefSeq" id="WP_179821544.1">
    <property type="nucleotide sequence ID" value="NZ_JACCFS010000001.1"/>
</dbReference>
<evidence type="ECO:0000313" key="3">
    <source>
        <dbReference type="Proteomes" id="UP000572051"/>
    </source>
</evidence>
<accession>A0A7Z0EJP8</accession>
<organism evidence="2 3">
    <name type="scientific">Nocardiopsis aegyptia</name>
    <dbReference type="NCBI Taxonomy" id="220378"/>
    <lineage>
        <taxon>Bacteria</taxon>
        <taxon>Bacillati</taxon>
        <taxon>Actinomycetota</taxon>
        <taxon>Actinomycetes</taxon>
        <taxon>Streptosporangiales</taxon>
        <taxon>Nocardiopsidaceae</taxon>
        <taxon>Nocardiopsis</taxon>
    </lineage>
</organism>
<feature type="transmembrane region" description="Helical" evidence="1">
    <location>
        <begin position="81"/>
        <end position="101"/>
    </location>
</feature>
<name>A0A7Z0EJP8_9ACTN</name>
<keyword evidence="3" id="KW-1185">Reference proteome</keyword>
<protein>
    <submittedName>
        <fullName evidence="2">Putative membrane protein</fullName>
    </submittedName>
</protein>
<feature type="transmembrane region" description="Helical" evidence="1">
    <location>
        <begin position="121"/>
        <end position="140"/>
    </location>
</feature>
<dbReference type="Pfam" id="PF06197">
    <property type="entry name" value="DUF998"/>
    <property type="match status" value="1"/>
</dbReference>